<dbReference type="Proteomes" id="UP000299102">
    <property type="component" value="Unassembled WGS sequence"/>
</dbReference>
<sequence length="85" mass="9959">MDFSQPRGVSTASWEAGNAVLTPIDIWKIRYMEGIRPRRLLRGGKKGRFIKAEVNRQRPPSALLFRSRRKNKLRWKTFSATSNLW</sequence>
<protein>
    <submittedName>
        <fullName evidence="1">Uncharacterized protein</fullName>
    </submittedName>
</protein>
<gene>
    <name evidence="1" type="ORF">EVAR_48588_1</name>
</gene>
<name>A0A4C1YZ55_EUMVA</name>
<proteinExistence type="predicted"/>
<dbReference type="AlphaFoldDB" id="A0A4C1YZ55"/>
<dbReference type="EMBL" id="BGZK01001452">
    <property type="protein sequence ID" value="GBP80232.1"/>
    <property type="molecule type" value="Genomic_DNA"/>
</dbReference>
<comment type="caution">
    <text evidence="1">The sequence shown here is derived from an EMBL/GenBank/DDBJ whole genome shotgun (WGS) entry which is preliminary data.</text>
</comment>
<keyword evidence="2" id="KW-1185">Reference proteome</keyword>
<evidence type="ECO:0000313" key="2">
    <source>
        <dbReference type="Proteomes" id="UP000299102"/>
    </source>
</evidence>
<organism evidence="1 2">
    <name type="scientific">Eumeta variegata</name>
    <name type="common">Bagworm moth</name>
    <name type="synonym">Eumeta japonica</name>
    <dbReference type="NCBI Taxonomy" id="151549"/>
    <lineage>
        <taxon>Eukaryota</taxon>
        <taxon>Metazoa</taxon>
        <taxon>Ecdysozoa</taxon>
        <taxon>Arthropoda</taxon>
        <taxon>Hexapoda</taxon>
        <taxon>Insecta</taxon>
        <taxon>Pterygota</taxon>
        <taxon>Neoptera</taxon>
        <taxon>Endopterygota</taxon>
        <taxon>Lepidoptera</taxon>
        <taxon>Glossata</taxon>
        <taxon>Ditrysia</taxon>
        <taxon>Tineoidea</taxon>
        <taxon>Psychidae</taxon>
        <taxon>Oiketicinae</taxon>
        <taxon>Eumeta</taxon>
    </lineage>
</organism>
<accession>A0A4C1YZ55</accession>
<reference evidence="1 2" key="1">
    <citation type="journal article" date="2019" name="Commun. Biol.">
        <title>The bagworm genome reveals a unique fibroin gene that provides high tensile strength.</title>
        <authorList>
            <person name="Kono N."/>
            <person name="Nakamura H."/>
            <person name="Ohtoshi R."/>
            <person name="Tomita M."/>
            <person name="Numata K."/>
            <person name="Arakawa K."/>
        </authorList>
    </citation>
    <scope>NUCLEOTIDE SEQUENCE [LARGE SCALE GENOMIC DNA]</scope>
</reference>
<evidence type="ECO:0000313" key="1">
    <source>
        <dbReference type="EMBL" id="GBP80232.1"/>
    </source>
</evidence>